<dbReference type="Pfam" id="PF02776">
    <property type="entry name" value="TPP_enzyme_N"/>
    <property type="match status" value="1"/>
</dbReference>
<dbReference type="GO" id="GO:0009099">
    <property type="term" value="P:L-valine biosynthetic process"/>
    <property type="evidence" value="ECO:0007669"/>
    <property type="project" value="TreeGrafter"/>
</dbReference>
<dbReference type="GO" id="GO:0000287">
    <property type="term" value="F:magnesium ion binding"/>
    <property type="evidence" value="ECO:0007669"/>
    <property type="project" value="InterPro"/>
</dbReference>
<gene>
    <name evidence="8" type="ORF">HZU44_23560</name>
</gene>
<dbReference type="Pfam" id="PF00205">
    <property type="entry name" value="TPP_enzyme_M"/>
    <property type="match status" value="1"/>
</dbReference>
<dbReference type="SUPFAM" id="SSF52467">
    <property type="entry name" value="DHS-like NAD/FAD-binding domain"/>
    <property type="match status" value="1"/>
</dbReference>
<dbReference type="InterPro" id="IPR029035">
    <property type="entry name" value="DHS-like_NAD/FAD-binding_dom"/>
</dbReference>
<dbReference type="CDD" id="cd07035">
    <property type="entry name" value="TPP_PYR_POX_like"/>
    <property type="match status" value="1"/>
</dbReference>
<dbReference type="GO" id="GO:0030976">
    <property type="term" value="F:thiamine pyrophosphate binding"/>
    <property type="evidence" value="ECO:0007669"/>
    <property type="project" value="InterPro"/>
</dbReference>
<dbReference type="InterPro" id="IPR012001">
    <property type="entry name" value="Thiamin_PyroP_enz_TPP-bd_dom"/>
</dbReference>
<dbReference type="Gene3D" id="3.40.50.1220">
    <property type="entry name" value="TPP-binding domain"/>
    <property type="match status" value="1"/>
</dbReference>
<feature type="domain" description="Thiamine pyrophosphate enzyme central" evidence="5">
    <location>
        <begin position="236"/>
        <end position="369"/>
    </location>
</feature>
<comment type="similarity">
    <text evidence="1 3">Belongs to the TPP enzyme family.</text>
</comment>
<evidence type="ECO:0000256" key="2">
    <source>
        <dbReference type="ARBA" id="ARBA00023052"/>
    </source>
</evidence>
<dbReference type="Gene3D" id="3.40.50.970">
    <property type="match status" value="2"/>
</dbReference>
<evidence type="ECO:0000256" key="3">
    <source>
        <dbReference type="RuleBase" id="RU362132"/>
    </source>
</evidence>
<evidence type="ECO:0000259" key="6">
    <source>
        <dbReference type="Pfam" id="PF02775"/>
    </source>
</evidence>
<dbReference type="EMBL" id="CP058905">
    <property type="protein sequence ID" value="QLJ97719.1"/>
    <property type="molecule type" value="Genomic_DNA"/>
</dbReference>
<feature type="region of interest" description="Disordered" evidence="4">
    <location>
        <begin position="1"/>
        <end position="21"/>
    </location>
</feature>
<dbReference type="InterPro" id="IPR012000">
    <property type="entry name" value="Thiamin_PyroP_enz_cen_dom"/>
</dbReference>
<sequence length="611" mass="65395">MESGTCGTLSKTVYPNSRAGRPRTRSRWSVVIELPARSDGKKSVSEYVGQWLSANDISQVFTLPGGMIAPILDAIHQRGDIDLVTMHHEQAVAFAADGVGRFAGTPGVAFATAGPGATNMLTAIASAYLDSVPAVFVTGQVQSYLLKGERPVRQYGFQECDVVAMAVPVTKAAWRARSGDEVPELLDRAMRLAVEGRPGPVLVELPSDVQTMSVPPEAAPRRAAATVPAAVDRDTITEVLDELASAARPLVLIGGGVQAARAADAARHLLRRLGAPVAASVTALDVLPAEDPLRLGMIGMYGNRWVNLAVSEADFVLTLGARLDFGTLGADVAAWGRGRRVVQVDCDPGEMRRVRGVRAIVADLRSFIDAGLAASDGRVFPEHEDWRTHIDRMRAEWPDTEELTGHAGINPNVLMRQLSAASLPAAAFVIDAGQHLWWACQSLRPAQGQRLLPALGLGPCGWAFPAAIGVACHARRPVVVVVGDGAFQFNIQELQTVARGRLPIKLVIVDNGAHGSVRQLQEEAFEGRYPTTVQGYDAPDFARVAQAYGIDSRSVSEPEEVADALSWLWRDETAPALLHVRIPTELNVYPNVPFGASLTVMRSQPGRQAAS</sequence>
<dbReference type="SUPFAM" id="SSF52518">
    <property type="entry name" value="Thiamin diphosphate-binding fold (THDP-binding)"/>
    <property type="match status" value="2"/>
</dbReference>
<dbReference type="Pfam" id="PF02775">
    <property type="entry name" value="TPP_enzyme_C"/>
    <property type="match status" value="1"/>
</dbReference>
<reference evidence="8" key="1">
    <citation type="submission" date="2020-08" db="EMBL/GenBank/DDBJ databases">
        <title>A bifunctional nitrone conjugated secondary metabolite targeting the ribosome.</title>
        <authorList>
            <person name="Limbrick E.M."/>
            <person name="Graf M."/>
            <person name="Derewacz D.K."/>
            <person name="Nguyen F."/>
            <person name="Spraggins J.M."/>
            <person name="Wieland M."/>
            <person name="Ynigez-Gutierrez A.E."/>
            <person name="Reisman B.J."/>
            <person name="Zinshteyn B."/>
            <person name="McCulloch K."/>
            <person name="Iverson T.M."/>
            <person name="Green R."/>
            <person name="Wilson D.N."/>
            <person name="Bachmann B.O."/>
        </authorList>
    </citation>
    <scope>NUCLEOTIDE SEQUENCE</scope>
    <source>
        <strain evidence="8">Africana</strain>
    </source>
</reference>
<keyword evidence="2 3" id="KW-0786">Thiamine pyrophosphate</keyword>
<dbReference type="PANTHER" id="PTHR18968">
    <property type="entry name" value="THIAMINE PYROPHOSPHATE ENZYMES"/>
    <property type="match status" value="1"/>
</dbReference>
<feature type="domain" description="Thiamine pyrophosphate enzyme TPP-binding" evidence="6">
    <location>
        <begin position="431"/>
        <end position="580"/>
    </location>
</feature>
<proteinExistence type="inferred from homology"/>
<dbReference type="PANTHER" id="PTHR18968:SF142">
    <property type="entry name" value="ACETOLACTATE SYNTHASE"/>
    <property type="match status" value="1"/>
</dbReference>
<name>A0A7D5Y7I7_9ACTN</name>
<dbReference type="InterPro" id="IPR045229">
    <property type="entry name" value="TPP_enz"/>
</dbReference>
<dbReference type="GO" id="GO:0050660">
    <property type="term" value="F:flavin adenine dinucleotide binding"/>
    <property type="evidence" value="ECO:0007669"/>
    <property type="project" value="TreeGrafter"/>
</dbReference>
<evidence type="ECO:0000259" key="5">
    <source>
        <dbReference type="Pfam" id="PF00205"/>
    </source>
</evidence>
<dbReference type="GO" id="GO:0003984">
    <property type="term" value="F:acetolactate synthase activity"/>
    <property type="evidence" value="ECO:0007669"/>
    <property type="project" value="TreeGrafter"/>
</dbReference>
<dbReference type="AlphaFoldDB" id="A0A7D5Y7I7"/>
<feature type="domain" description="Thiamine pyrophosphate enzyme N-terminal TPP-binding" evidence="7">
    <location>
        <begin position="44"/>
        <end position="165"/>
    </location>
</feature>
<protein>
    <submittedName>
        <fullName evidence="8">Thiamine pyrophosphate-binding protein</fullName>
    </submittedName>
</protein>
<organism evidence="8">
    <name type="scientific">Micromonospora carbonacea</name>
    <dbReference type="NCBI Taxonomy" id="47853"/>
    <lineage>
        <taxon>Bacteria</taxon>
        <taxon>Bacillati</taxon>
        <taxon>Actinomycetota</taxon>
        <taxon>Actinomycetes</taxon>
        <taxon>Micromonosporales</taxon>
        <taxon>Micromonosporaceae</taxon>
        <taxon>Micromonospora</taxon>
    </lineage>
</organism>
<dbReference type="InterPro" id="IPR029061">
    <property type="entry name" value="THDP-binding"/>
</dbReference>
<evidence type="ECO:0000256" key="4">
    <source>
        <dbReference type="SAM" id="MobiDB-lite"/>
    </source>
</evidence>
<evidence type="ECO:0000313" key="8">
    <source>
        <dbReference type="EMBL" id="QLJ97719.1"/>
    </source>
</evidence>
<evidence type="ECO:0000256" key="1">
    <source>
        <dbReference type="ARBA" id="ARBA00007812"/>
    </source>
</evidence>
<feature type="compositionally biased region" description="Polar residues" evidence="4">
    <location>
        <begin position="1"/>
        <end position="15"/>
    </location>
</feature>
<dbReference type="FunFam" id="3.40.50.970:FF:000007">
    <property type="entry name" value="Acetolactate synthase"/>
    <property type="match status" value="1"/>
</dbReference>
<evidence type="ECO:0000259" key="7">
    <source>
        <dbReference type="Pfam" id="PF02776"/>
    </source>
</evidence>
<dbReference type="GO" id="GO:0005948">
    <property type="term" value="C:acetolactate synthase complex"/>
    <property type="evidence" value="ECO:0007669"/>
    <property type="project" value="TreeGrafter"/>
</dbReference>
<accession>A0A7D5Y7I7</accession>
<dbReference type="GO" id="GO:0009097">
    <property type="term" value="P:isoleucine biosynthetic process"/>
    <property type="evidence" value="ECO:0007669"/>
    <property type="project" value="TreeGrafter"/>
</dbReference>
<dbReference type="InterPro" id="IPR011766">
    <property type="entry name" value="TPP_enzyme_TPP-bd"/>
</dbReference>